<evidence type="ECO:0000313" key="2">
    <source>
        <dbReference type="EMBL" id="TKC77074.1"/>
    </source>
</evidence>
<dbReference type="Pfam" id="PF13332">
    <property type="entry name" value="Fil_haemagg_2"/>
    <property type="match status" value="1"/>
</dbReference>
<keyword evidence="3" id="KW-1185">Reference proteome</keyword>
<reference evidence="2 3" key="1">
    <citation type="submission" date="2019-04" db="EMBL/GenBank/DDBJ databases">
        <title>Trinickia sp. 7GSK02, isolated from subtropical forest soil.</title>
        <authorList>
            <person name="Gao Z.-H."/>
            <person name="Qiu L.-H."/>
        </authorList>
    </citation>
    <scope>NUCLEOTIDE SEQUENCE [LARGE SCALE GENOMIC DNA]</scope>
    <source>
        <strain evidence="2 3">7GSK02</strain>
    </source>
</reference>
<dbReference type="OrthoDB" id="5666689at2"/>
<proteinExistence type="predicted"/>
<dbReference type="AlphaFoldDB" id="A0A4U1HD61"/>
<gene>
    <name evidence="2" type="ORF">FAZ69_33005</name>
</gene>
<evidence type="ECO:0008006" key="4">
    <source>
        <dbReference type="Google" id="ProtNLM"/>
    </source>
</evidence>
<dbReference type="EMBL" id="SWJE01000047">
    <property type="protein sequence ID" value="TKC77074.1"/>
    <property type="molecule type" value="Genomic_DNA"/>
</dbReference>
<dbReference type="InterPro" id="IPR025157">
    <property type="entry name" value="Hemagglutinin_rpt"/>
</dbReference>
<evidence type="ECO:0000256" key="1">
    <source>
        <dbReference type="SAM" id="MobiDB-lite"/>
    </source>
</evidence>
<comment type="caution">
    <text evidence="2">The sequence shown here is derived from an EMBL/GenBank/DDBJ whole genome shotgun (WGS) entry which is preliminary data.</text>
</comment>
<evidence type="ECO:0000313" key="3">
    <source>
        <dbReference type="Proteomes" id="UP000305539"/>
    </source>
</evidence>
<feature type="compositionally biased region" description="Polar residues" evidence="1">
    <location>
        <begin position="1"/>
        <end position="20"/>
    </location>
</feature>
<name>A0A4U1HD61_9BURK</name>
<dbReference type="RefSeq" id="WP_136899653.1">
    <property type="nucleotide sequence ID" value="NZ_SWJE01000047.1"/>
</dbReference>
<feature type="non-terminal residue" evidence="2">
    <location>
        <position position="1"/>
    </location>
</feature>
<feature type="region of interest" description="Disordered" evidence="1">
    <location>
        <begin position="1"/>
        <end position="33"/>
    </location>
</feature>
<dbReference type="GO" id="GO:0003824">
    <property type="term" value="F:catalytic activity"/>
    <property type="evidence" value="ECO:0007669"/>
    <property type="project" value="UniProtKB-ARBA"/>
</dbReference>
<sequence>SSQSSEDQTTQRGSTVQAGGSATFVATGDGTPGSGNVTIAGSDVNANDVALIAKNQVNLVNTTNTDSTRSANASSSASVGVSFGTSGLGISASMQNAHGDGNSDAAMQNNTHVNAKHSVTIVSGGDTNIVGANVNANQVVANIGGNLNLASVQDTTVST</sequence>
<accession>A0A4U1HD61</accession>
<protein>
    <recommendedName>
        <fullName evidence="4">Hemagglutinin</fullName>
    </recommendedName>
</protein>
<feature type="non-terminal residue" evidence="2">
    <location>
        <position position="159"/>
    </location>
</feature>
<organism evidence="2 3">
    <name type="scientific">Trinickia terrae</name>
    <dbReference type="NCBI Taxonomy" id="2571161"/>
    <lineage>
        <taxon>Bacteria</taxon>
        <taxon>Pseudomonadati</taxon>
        <taxon>Pseudomonadota</taxon>
        <taxon>Betaproteobacteria</taxon>
        <taxon>Burkholderiales</taxon>
        <taxon>Burkholderiaceae</taxon>
        <taxon>Trinickia</taxon>
    </lineage>
</organism>
<dbReference type="Proteomes" id="UP000305539">
    <property type="component" value="Unassembled WGS sequence"/>
</dbReference>